<name>A0A9Q0S8H8_9DIPT</name>
<dbReference type="InterPro" id="IPR018097">
    <property type="entry name" value="EGF_Ca-bd_CS"/>
</dbReference>
<keyword evidence="8 15" id="KW-1133">Transmembrane helix</keyword>
<dbReference type="FunFam" id="2.60.40.60:FF:000026">
    <property type="entry name" value="FAT atypical cadherin 1"/>
    <property type="match status" value="1"/>
</dbReference>
<keyword evidence="4" id="KW-0732">Signal</keyword>
<feature type="disulfide bond" evidence="13">
    <location>
        <begin position="1865"/>
        <end position="1874"/>
    </location>
</feature>
<dbReference type="SUPFAM" id="SSF49899">
    <property type="entry name" value="Concanavalin A-like lectins/glucanases"/>
    <property type="match status" value="1"/>
</dbReference>
<dbReference type="InterPro" id="IPR000742">
    <property type="entry name" value="EGF"/>
</dbReference>
<feature type="region of interest" description="Disordered" evidence="14">
    <location>
        <begin position="2236"/>
        <end position="2271"/>
    </location>
</feature>
<dbReference type="PROSITE" id="PS00022">
    <property type="entry name" value="EGF_1"/>
    <property type="match status" value="4"/>
</dbReference>
<feature type="domain" description="Cadherin" evidence="18">
    <location>
        <begin position="747"/>
        <end position="850"/>
    </location>
</feature>
<evidence type="ECO:0000256" key="3">
    <source>
        <dbReference type="ARBA" id="ARBA00022692"/>
    </source>
</evidence>
<dbReference type="GO" id="GO:0007424">
    <property type="term" value="P:open tracheal system development"/>
    <property type="evidence" value="ECO:0007669"/>
    <property type="project" value="UniProtKB-ARBA"/>
</dbReference>
<gene>
    <name evidence="19" type="primary">kug_0</name>
    <name evidence="19" type="ORF">Bhyg_02567</name>
</gene>
<dbReference type="FunFam" id="2.60.40.60:FF:000024">
    <property type="entry name" value="FAT atypical cadherin 3"/>
    <property type="match status" value="2"/>
</dbReference>
<feature type="domain" description="EGF-like" evidence="17">
    <location>
        <begin position="1877"/>
        <end position="1914"/>
    </location>
</feature>
<evidence type="ECO:0000256" key="6">
    <source>
        <dbReference type="ARBA" id="ARBA00022837"/>
    </source>
</evidence>
<comment type="caution">
    <text evidence="13">Lacks conserved residue(s) required for the propagation of feature annotation.</text>
</comment>
<dbReference type="Proteomes" id="UP001151699">
    <property type="component" value="Chromosome A"/>
</dbReference>
<feature type="non-terminal residue" evidence="19">
    <location>
        <position position="2459"/>
    </location>
</feature>
<comment type="subcellular location">
    <subcellularLocation>
        <location evidence="1">Cell membrane</location>
        <topology evidence="1">Single-pass type I membrane protein</topology>
    </subcellularLocation>
</comment>
<dbReference type="GO" id="GO:0048513">
    <property type="term" value="P:animal organ development"/>
    <property type="evidence" value="ECO:0007669"/>
    <property type="project" value="UniProtKB-ARBA"/>
</dbReference>
<feature type="non-terminal residue" evidence="19">
    <location>
        <position position="1"/>
    </location>
</feature>
<organism evidence="19 20">
    <name type="scientific">Pseudolycoriella hygida</name>
    <dbReference type="NCBI Taxonomy" id="35572"/>
    <lineage>
        <taxon>Eukaryota</taxon>
        <taxon>Metazoa</taxon>
        <taxon>Ecdysozoa</taxon>
        <taxon>Arthropoda</taxon>
        <taxon>Hexapoda</taxon>
        <taxon>Insecta</taxon>
        <taxon>Pterygota</taxon>
        <taxon>Neoptera</taxon>
        <taxon>Endopterygota</taxon>
        <taxon>Diptera</taxon>
        <taxon>Nematocera</taxon>
        <taxon>Sciaroidea</taxon>
        <taxon>Sciaridae</taxon>
        <taxon>Pseudolycoriella</taxon>
    </lineage>
</organism>
<dbReference type="PROSITE" id="PS00232">
    <property type="entry name" value="CADHERIN_1"/>
    <property type="match status" value="6"/>
</dbReference>
<sequence>EVPINVLVQDVNDCPPEIEHDSYNISVSEGSPFGTAILKIIAKDNDTGINQIITYSLQTDNKNSSEFFHMDPAEGVVYLKKSLDHEAASSHHFTVIAADKGVPSLSSTAHVWVTVADMNDNPPKFEQPSYSCVLSEHASRGQFVTVVSASDPDYVDHDNLIYTIAQGNELQTYTIHPVTGIITLVNMQNFAEKHLTVLNVSVTDGVYTSFTRVKINILPANLHNPMFPHQMYDVKVNENQLAGRLVITVTAEDKDFGEYGSITYDIFSDEMKEYFAIDKIKGEIVTKVRLDREIRKTYEIPVIATDDGGRSGFTIVKVKVGDLNDNAPDFYLREYKVAIHGNLSINATFLQIKATDADDNQNAIIKYVIYDSQNIGVKDLFDIDENTGGLYTKKLAQPYENQKYQFFVRAHDGGSPSLHSDVPVDVYIMSASDIPPMFEKKERVLFLSESSPPGTVITRLKLTTNVTANYRIISGSAEDPQFQVNPQGELRLAKSLDREVKDVHYIGVLAESDSSPALSAFSEIVLHVQDENDNSPVFESNRYNLILAENIEKGSIVMKVTARDTDNGSNGDIRYSISPDAGDIANVFDIDAHSGWISVLVPLDKEKRSEYSFQVIGTDNGQPKHSARTTVLIKLKDYNDCPPEFDKDKYEVTVNEDALPGTVILQMYTTDKDLDLKTPVEFYITAGDSLSQFQIRSTGELYIAKTLDRESISSYSLTITVTDGTFTTKASVAVTVIDANDNPPYCLKYRYREVLSEGANLGTFILNVQANDADEAINSKLRYYLTGTGADDFSLDKDSGNLKTSRQLDRENQSRYHLVAHVQDRDHFAWECSSQIEIVVTDLNDNAPIFSMPSYSVTLPEDAEVGTLVTKVHATDNDIGINRKINYSFVDSYKGHFKIARDSGIITLAKPLDREEKAVYNLTVEATDQGVPRKSTVATLVVNVQDVNDNPPEFTSKHYFASIPEMSSTGSEVIKVVATSKDTGVNADVYFSIIGGNEQKKFSINKDTGIVSVADILDYERARDYFLTIQAVDGGVPPLSNLATLNISVTDTVSQLRYADKIFHFSRNFMSTPKYLTFFMFPQNDNAPIFTQNSYSARIREDAQVHDKILQVRANDLDSGDNGKIFYSIERGDRLKQFDIEEHSGYISVAATLDRESISNYVLEVRARDNGFPILSSYVLINIEISDANDNPPIFTKNNYTTIVQEDKPLGYTLLKFDITDLDTVPNAAPYTFDFRAGNEGGAFRLEQDGILRTAARFNHKVRDSYRLQIRVFDNGTPPLYSDTWVHVKVIEESQYPPIITPQEIGINSFQDEFPGGKIGRIFASDQDKYDTMSFALAPTAGVLYSPNSLFNISKTNGTLYALPRLDIGDYRVNVTATDGKFTASAIIKISVELVTNEMLRNSVVIRFSKVSPEQFILSHRKTFIRSIRNAIGSRLKDVVILAVQSSTDDSNMVRHRYRRNKSLSNITHLLDLRDKRQTQRDLDVLFTVRKPQANPNHFGFYTPDEIRKSLEDKLDELEELTNLSVEEVVKSKCIPRYCGDHGKCKDKIDLSALGIHTITTDVTSFVSAKYEHKIECDCLVGYGGEKCEDAVNECAHNPCANYKICVPDLSTQGFHCICPEGFAGPTCDKDIMKCADDSCYIPRNPVSFSGKSYAQYRIDKTLAKKTLEDQLIFTTRVRTIQPTGNIMYAAGKVDYNILEIVNGVVQYRFDLGSGEGMVSVSSIFVSDGQWHEIKLEREGNSAKLIVNNKHVAHGNAPGVNGILNIQANDLYLGAEVRQHPTVLGFEDIQRGFVGCMDDVKIGRVAVPLHMTGGSSVAVLKRFANVEFSCDTSVVLAPLGVCGTQPCYNGGTCKDLGGGSFDCICHSRFIGQYCQEDKDPCASGPCLFGGKCRNEPPGNYSCECPARMTGKRCDFGRFCSPNPCRNGGVCEEGDNGPLCMCRGYMGPTCELDVNECENQPCGSGATCINEAGSFRCICPPDLTGASCGDPLYSNSITHKFKNLPMEQVIGGIVGFGSILVFILMAIMYRVCKKRSARQHVTNINNERKEIVLNSMTREHPEYKRGSKMSNLEIIQRSDCQQRPVSYAAAANDPSYACNTVFVNNLDTLRSYGSAGDELENVPPEYRKLNRPNQQVNINGNTSSDTDSLHKQTWSDQMQLQQLESNKIHNDLKRISPLTTEHRCATVKATGILPGRLLNVPMPNPILGSGHFDESSGLHNSYHWDCSDWVRRSQNPLPNITEVPGSEVPDSSSFHSNESNESHPKNNIMPLLIGPVDPVRDIDTLNEEEIESEFVDDSEYEGSEQQSLAFDHNTSIPVLNPLDSGSEDYRFSTADSYLRHPNSYLPRYNIQSETDGESAPLTGNRNFNGTDIADQHTIESDEEDVQSYGFPSQQKRRNRRNVSDIDLLIAGGEHNSLLGNHNGTSNSDVSTHLCEIDDSECEQESTKSVKWAPSVQSTQV</sequence>
<dbReference type="Gene3D" id="2.10.25.10">
    <property type="entry name" value="Laminin"/>
    <property type="match status" value="5"/>
</dbReference>
<evidence type="ECO:0000256" key="15">
    <source>
        <dbReference type="SAM" id="Phobius"/>
    </source>
</evidence>
<feature type="domain" description="Cadherin" evidence="18">
    <location>
        <begin position="955"/>
        <end position="1075"/>
    </location>
</feature>
<feature type="domain" description="Cadherin" evidence="18">
    <location>
        <begin position="228"/>
        <end position="330"/>
    </location>
</feature>
<dbReference type="GO" id="GO:0001736">
    <property type="term" value="P:establishment of planar polarity"/>
    <property type="evidence" value="ECO:0007669"/>
    <property type="project" value="UniProtKB-ARBA"/>
</dbReference>
<dbReference type="FunFam" id="2.60.40.60:FF:000084">
    <property type="entry name" value="FAT atypical cadherin 3"/>
    <property type="match status" value="1"/>
</dbReference>
<feature type="domain" description="EGF-like" evidence="17">
    <location>
        <begin position="1591"/>
        <end position="1629"/>
    </location>
</feature>
<dbReference type="PROSITE" id="PS50025">
    <property type="entry name" value="LAM_G_DOMAIN"/>
    <property type="match status" value="1"/>
</dbReference>
<feature type="domain" description="Cadherin" evidence="18">
    <location>
        <begin position="19"/>
        <end position="125"/>
    </location>
</feature>
<dbReference type="PROSITE" id="PS01186">
    <property type="entry name" value="EGF_2"/>
    <property type="match status" value="1"/>
</dbReference>
<evidence type="ECO:0000256" key="4">
    <source>
        <dbReference type="ARBA" id="ARBA00022729"/>
    </source>
</evidence>
<dbReference type="PROSITE" id="PS01187">
    <property type="entry name" value="EGF_CA"/>
    <property type="match status" value="1"/>
</dbReference>
<evidence type="ECO:0000256" key="11">
    <source>
        <dbReference type="ARBA" id="ARBA00023180"/>
    </source>
</evidence>
<dbReference type="GO" id="GO:0030855">
    <property type="term" value="P:epithelial cell differentiation"/>
    <property type="evidence" value="ECO:0007669"/>
    <property type="project" value="UniProtKB-ARBA"/>
</dbReference>
<keyword evidence="6 12" id="KW-0106">Calcium</keyword>
<accession>A0A9Q0S8H8</accession>
<dbReference type="PANTHER" id="PTHR24026">
    <property type="entry name" value="FAT ATYPICAL CADHERIN-RELATED"/>
    <property type="match status" value="1"/>
</dbReference>
<evidence type="ECO:0000256" key="2">
    <source>
        <dbReference type="ARBA" id="ARBA00022536"/>
    </source>
</evidence>
<feature type="disulfide bond" evidence="13">
    <location>
        <begin position="1600"/>
        <end position="1617"/>
    </location>
</feature>
<dbReference type="InterPro" id="IPR020894">
    <property type="entry name" value="Cadherin_CS"/>
</dbReference>
<dbReference type="Pfam" id="PF00008">
    <property type="entry name" value="EGF"/>
    <property type="match status" value="1"/>
</dbReference>
<feature type="domain" description="Cadherin" evidence="18">
    <location>
        <begin position="646"/>
        <end position="746"/>
    </location>
</feature>
<reference evidence="19" key="1">
    <citation type="submission" date="2022-07" db="EMBL/GenBank/DDBJ databases">
        <authorList>
            <person name="Trinca V."/>
            <person name="Uliana J.V.C."/>
            <person name="Torres T.T."/>
            <person name="Ward R.J."/>
            <person name="Monesi N."/>
        </authorList>
    </citation>
    <scope>NUCLEOTIDE SEQUENCE</scope>
    <source>
        <strain evidence="19">HSMRA1968</strain>
        <tissue evidence="19">Whole embryos</tissue>
    </source>
</reference>
<dbReference type="CDD" id="cd00054">
    <property type="entry name" value="EGF_CA"/>
    <property type="match status" value="5"/>
</dbReference>
<evidence type="ECO:0000256" key="7">
    <source>
        <dbReference type="ARBA" id="ARBA00022889"/>
    </source>
</evidence>
<dbReference type="PRINTS" id="PR00205">
    <property type="entry name" value="CADHERIN"/>
</dbReference>
<dbReference type="FunFam" id="2.60.40.60:FF:000275">
    <property type="entry name" value="Si:dkey-30k22.7"/>
    <property type="match status" value="1"/>
</dbReference>
<feature type="domain" description="Cadherin" evidence="18">
    <location>
        <begin position="1196"/>
        <end position="1300"/>
    </location>
</feature>
<feature type="domain" description="Cadherin" evidence="18">
    <location>
        <begin position="439"/>
        <end position="538"/>
    </location>
</feature>
<dbReference type="GO" id="GO:0007163">
    <property type="term" value="P:establishment or maintenance of cell polarity"/>
    <property type="evidence" value="ECO:0007669"/>
    <property type="project" value="UniProtKB-ARBA"/>
</dbReference>
<feature type="domain" description="Cadherin" evidence="18">
    <location>
        <begin position="539"/>
        <end position="645"/>
    </location>
</feature>
<feature type="disulfide bond" evidence="13">
    <location>
        <begin position="1619"/>
        <end position="1628"/>
    </location>
</feature>
<dbReference type="SUPFAM" id="SSF49313">
    <property type="entry name" value="Cadherin-like"/>
    <property type="match status" value="13"/>
</dbReference>
<dbReference type="InterPro" id="IPR001881">
    <property type="entry name" value="EGF-like_Ca-bd_dom"/>
</dbReference>
<protein>
    <submittedName>
        <fullName evidence="19">Fat-like cadherin-related tumor suppressor like</fullName>
    </submittedName>
</protein>
<dbReference type="FunFam" id="2.60.40.60:FF:000033">
    <property type="entry name" value="FAT atypical cadherin 1"/>
    <property type="match status" value="1"/>
</dbReference>
<feature type="domain" description="EGF-like" evidence="17">
    <location>
        <begin position="1838"/>
        <end position="1875"/>
    </location>
</feature>
<evidence type="ECO:0000256" key="10">
    <source>
        <dbReference type="ARBA" id="ARBA00023157"/>
    </source>
</evidence>
<dbReference type="SMART" id="SM00179">
    <property type="entry name" value="EGF_CA"/>
    <property type="match status" value="4"/>
</dbReference>
<feature type="domain" description="Cadherin" evidence="18">
    <location>
        <begin position="1091"/>
        <end position="1195"/>
    </location>
</feature>
<dbReference type="PROSITE" id="PS50268">
    <property type="entry name" value="CADHERIN_2"/>
    <property type="match status" value="13"/>
</dbReference>
<dbReference type="EMBL" id="WJQU01000001">
    <property type="protein sequence ID" value="KAJ6647345.1"/>
    <property type="molecule type" value="Genomic_DNA"/>
</dbReference>
<feature type="domain" description="Cadherin" evidence="18">
    <location>
        <begin position="126"/>
        <end position="227"/>
    </location>
</feature>
<evidence type="ECO:0000256" key="13">
    <source>
        <dbReference type="PROSITE-ProRule" id="PRU00076"/>
    </source>
</evidence>
<dbReference type="OrthoDB" id="6252479at2759"/>
<keyword evidence="7" id="KW-0130">Cell adhesion</keyword>
<comment type="caution">
    <text evidence="19">The sequence shown here is derived from an EMBL/GenBank/DDBJ whole genome shotgun (WGS) entry which is preliminary data.</text>
</comment>
<feature type="disulfide bond" evidence="13">
    <location>
        <begin position="1978"/>
        <end position="1987"/>
    </location>
</feature>
<dbReference type="CDD" id="cd11304">
    <property type="entry name" value="Cadherin_repeat"/>
    <property type="match status" value="13"/>
</dbReference>
<dbReference type="GO" id="GO:0005509">
    <property type="term" value="F:calcium ion binding"/>
    <property type="evidence" value="ECO:0007669"/>
    <property type="project" value="UniProtKB-UniRule"/>
</dbReference>
<dbReference type="FunFam" id="2.60.40.60:FF:000020">
    <property type="entry name" value="Dachsous cadherin-related 1b"/>
    <property type="match status" value="1"/>
</dbReference>
<evidence type="ECO:0000256" key="12">
    <source>
        <dbReference type="PROSITE-ProRule" id="PRU00043"/>
    </source>
</evidence>
<dbReference type="InterPro" id="IPR000152">
    <property type="entry name" value="EGF-type_Asp/Asn_hydroxyl_site"/>
</dbReference>
<dbReference type="PROSITE" id="PS50026">
    <property type="entry name" value="EGF_3"/>
    <property type="match status" value="5"/>
</dbReference>
<dbReference type="SUPFAM" id="SSF57196">
    <property type="entry name" value="EGF/Laminin"/>
    <property type="match status" value="5"/>
</dbReference>
<feature type="disulfide bond" evidence="13">
    <location>
        <begin position="1904"/>
        <end position="1913"/>
    </location>
</feature>
<dbReference type="Pfam" id="PF00028">
    <property type="entry name" value="Cadherin"/>
    <property type="match status" value="11"/>
</dbReference>
<dbReference type="FunFam" id="2.60.40.60:FF:000013">
    <property type="entry name" value="Cadherin EGF LAG seven-pass G-type receptor"/>
    <property type="match status" value="1"/>
</dbReference>
<dbReference type="SMART" id="SM00282">
    <property type="entry name" value="LamG"/>
    <property type="match status" value="1"/>
</dbReference>
<dbReference type="FunFam" id="2.60.40.60:FF:000021">
    <property type="entry name" value="FAT atypical cadherin 1"/>
    <property type="match status" value="1"/>
</dbReference>
<dbReference type="InterPro" id="IPR015919">
    <property type="entry name" value="Cadherin-like_sf"/>
</dbReference>
<dbReference type="GO" id="GO:0005886">
    <property type="term" value="C:plasma membrane"/>
    <property type="evidence" value="ECO:0007669"/>
    <property type="project" value="UniProtKB-SubCell"/>
</dbReference>
<keyword evidence="10 13" id="KW-1015">Disulfide bond</keyword>
<dbReference type="Gene3D" id="2.60.40.60">
    <property type="entry name" value="Cadherins"/>
    <property type="match status" value="13"/>
</dbReference>
<evidence type="ECO:0000259" key="17">
    <source>
        <dbReference type="PROSITE" id="PS50026"/>
    </source>
</evidence>
<dbReference type="SMART" id="SM00181">
    <property type="entry name" value="EGF"/>
    <property type="match status" value="6"/>
</dbReference>
<feature type="domain" description="Cadherin" evidence="18">
    <location>
        <begin position="331"/>
        <end position="438"/>
    </location>
</feature>
<keyword evidence="11" id="KW-0325">Glycoprotein</keyword>
<dbReference type="InterPro" id="IPR001791">
    <property type="entry name" value="Laminin_G"/>
</dbReference>
<keyword evidence="9 15" id="KW-0472">Membrane</keyword>
<dbReference type="CDD" id="cd00110">
    <property type="entry name" value="LamG"/>
    <property type="match status" value="1"/>
</dbReference>
<evidence type="ECO:0000313" key="20">
    <source>
        <dbReference type="Proteomes" id="UP001151699"/>
    </source>
</evidence>
<dbReference type="SMART" id="SM00112">
    <property type="entry name" value="CA"/>
    <property type="match status" value="13"/>
</dbReference>
<evidence type="ECO:0000259" key="18">
    <source>
        <dbReference type="PROSITE" id="PS50268"/>
    </source>
</evidence>
<feature type="domain" description="Cadherin" evidence="18">
    <location>
        <begin position="1311"/>
        <end position="1416"/>
    </location>
</feature>
<feature type="domain" description="EGF-like" evidence="17">
    <location>
        <begin position="1952"/>
        <end position="1988"/>
    </location>
</feature>
<evidence type="ECO:0000256" key="14">
    <source>
        <dbReference type="SAM" id="MobiDB-lite"/>
    </source>
</evidence>
<dbReference type="PANTHER" id="PTHR24026:SF133">
    <property type="entry name" value="CADHERIN-RELATED FAMILY MEMBER 2"/>
    <property type="match status" value="1"/>
</dbReference>
<feature type="domain" description="Laminin G" evidence="16">
    <location>
        <begin position="1646"/>
        <end position="1830"/>
    </location>
</feature>
<dbReference type="GO" id="GO:0008104">
    <property type="term" value="P:intracellular protein localization"/>
    <property type="evidence" value="ECO:0007669"/>
    <property type="project" value="UniProtKB-ARBA"/>
</dbReference>
<evidence type="ECO:0000256" key="9">
    <source>
        <dbReference type="ARBA" id="ARBA00023136"/>
    </source>
</evidence>
<evidence type="ECO:0000256" key="1">
    <source>
        <dbReference type="ARBA" id="ARBA00004251"/>
    </source>
</evidence>
<feature type="domain" description="EGF-like" evidence="17">
    <location>
        <begin position="1915"/>
        <end position="1950"/>
    </location>
</feature>
<dbReference type="InterPro" id="IPR002126">
    <property type="entry name" value="Cadherin-like_dom"/>
</dbReference>
<dbReference type="Gene3D" id="2.60.120.200">
    <property type="match status" value="1"/>
</dbReference>
<dbReference type="FunFam" id="2.10.25.10:FF:000682">
    <property type="entry name" value="Fat-like cadherin-related tumor suppressor homolog"/>
    <property type="match status" value="1"/>
</dbReference>
<dbReference type="PROSITE" id="PS00010">
    <property type="entry name" value="ASX_HYDROXYL"/>
    <property type="match status" value="1"/>
</dbReference>
<feature type="region of interest" description="Disordered" evidence="14">
    <location>
        <begin position="2133"/>
        <end position="2153"/>
    </location>
</feature>
<keyword evidence="5" id="KW-0677">Repeat</keyword>
<dbReference type="FunFam" id="2.60.120.200:FF:000250">
    <property type="entry name" value="Fat-like cadherin-related tumor suppressor homolog"/>
    <property type="match status" value="1"/>
</dbReference>
<feature type="region of interest" description="Disordered" evidence="14">
    <location>
        <begin position="2376"/>
        <end position="2398"/>
    </location>
</feature>
<keyword evidence="2 13" id="KW-0245">EGF-like domain</keyword>
<keyword evidence="3 15" id="KW-0812">Transmembrane</keyword>
<dbReference type="FunFam" id="2.60.40.60:FF:000061">
    <property type="entry name" value="FAT atypical cadherin 3"/>
    <property type="match status" value="2"/>
</dbReference>
<evidence type="ECO:0000259" key="16">
    <source>
        <dbReference type="PROSITE" id="PS50025"/>
    </source>
</evidence>
<dbReference type="GO" id="GO:0007156">
    <property type="term" value="P:homophilic cell adhesion via plasma membrane adhesion molecules"/>
    <property type="evidence" value="ECO:0007669"/>
    <property type="project" value="InterPro"/>
</dbReference>
<feature type="transmembrane region" description="Helical" evidence="15">
    <location>
        <begin position="2008"/>
        <end position="2028"/>
    </location>
</feature>
<dbReference type="Pfam" id="PF02210">
    <property type="entry name" value="Laminin_G_2"/>
    <property type="match status" value="1"/>
</dbReference>
<dbReference type="InterPro" id="IPR013320">
    <property type="entry name" value="ConA-like_dom_sf"/>
</dbReference>
<evidence type="ECO:0000256" key="5">
    <source>
        <dbReference type="ARBA" id="ARBA00022737"/>
    </source>
</evidence>
<keyword evidence="20" id="KW-1185">Reference proteome</keyword>
<evidence type="ECO:0000313" key="19">
    <source>
        <dbReference type="EMBL" id="KAJ6647345.1"/>
    </source>
</evidence>
<proteinExistence type="predicted"/>
<evidence type="ECO:0000256" key="8">
    <source>
        <dbReference type="ARBA" id="ARBA00022989"/>
    </source>
</evidence>
<feature type="domain" description="Cadherin" evidence="18">
    <location>
        <begin position="851"/>
        <end position="954"/>
    </location>
</feature>